<gene>
    <name evidence="3" type="ORF">SCOCK_210039</name>
</gene>
<dbReference type="Proteomes" id="UP001152519">
    <property type="component" value="Unassembled WGS sequence"/>
</dbReference>
<feature type="compositionally biased region" description="Basic residues" evidence="2">
    <location>
        <begin position="196"/>
        <end position="214"/>
    </location>
</feature>
<keyword evidence="4" id="KW-1185">Reference proteome</keyword>
<name>A0A9W4DPC7_9ACTN</name>
<proteinExistence type="predicted"/>
<reference evidence="3" key="1">
    <citation type="submission" date="2021-05" db="EMBL/GenBank/DDBJ databases">
        <authorList>
            <person name="Arsene-Ploetze F."/>
        </authorList>
    </citation>
    <scope>NUCLEOTIDE SEQUENCE</scope>
    <source>
        <strain evidence="3">DSM 42138</strain>
    </source>
</reference>
<dbReference type="GO" id="GO:0003677">
    <property type="term" value="F:DNA binding"/>
    <property type="evidence" value="ECO:0007669"/>
    <property type="project" value="UniProtKB-KW"/>
</dbReference>
<dbReference type="AlphaFoldDB" id="A0A9W4DPC7"/>
<dbReference type="EMBL" id="CAJSLV010000050">
    <property type="protein sequence ID" value="CAG6393599.1"/>
    <property type="molecule type" value="Genomic_DNA"/>
</dbReference>
<sequence length="252" mass="27704">MRLRPFVVRMPSGDRYWTVLGQDELAPIAEVDEFLRHVRFGRDQAESTTATYAAAIKLFLTWCARSGLYWRECVGRLGSFMFWLRYARLDGDPVVPGPGQQPVRGPRRVNTILAGVREFLKHQVAVGNAPVAVLGMLYEVADDRDLPVEVRGEASGPRYYARARHRAAVPDGRSPSPKSSVVSAGPGRSGTATRSVPRRGTRSARRAPGRRGAKRASSGNPVRADAGTRSLSRRTVPPTRRFGAQVDRLGGR</sequence>
<dbReference type="Gene3D" id="1.10.150.130">
    <property type="match status" value="1"/>
</dbReference>
<evidence type="ECO:0008006" key="5">
    <source>
        <dbReference type="Google" id="ProtNLM"/>
    </source>
</evidence>
<evidence type="ECO:0000313" key="3">
    <source>
        <dbReference type="EMBL" id="CAG6393599.1"/>
    </source>
</evidence>
<evidence type="ECO:0000313" key="4">
    <source>
        <dbReference type="Proteomes" id="UP001152519"/>
    </source>
</evidence>
<keyword evidence="1" id="KW-0238">DNA-binding</keyword>
<organism evidence="3 4">
    <name type="scientific">Actinacidiphila cocklensis</name>
    <dbReference type="NCBI Taxonomy" id="887465"/>
    <lineage>
        <taxon>Bacteria</taxon>
        <taxon>Bacillati</taxon>
        <taxon>Actinomycetota</taxon>
        <taxon>Actinomycetes</taxon>
        <taxon>Kitasatosporales</taxon>
        <taxon>Streptomycetaceae</taxon>
        <taxon>Actinacidiphila</taxon>
    </lineage>
</organism>
<feature type="region of interest" description="Disordered" evidence="2">
    <location>
        <begin position="164"/>
        <end position="252"/>
    </location>
</feature>
<dbReference type="InterPro" id="IPR010998">
    <property type="entry name" value="Integrase_recombinase_N"/>
</dbReference>
<protein>
    <recommendedName>
        <fullName evidence="5">Core-binding (CB) domain-containing protein</fullName>
    </recommendedName>
</protein>
<evidence type="ECO:0000256" key="1">
    <source>
        <dbReference type="ARBA" id="ARBA00023125"/>
    </source>
</evidence>
<evidence type="ECO:0000256" key="2">
    <source>
        <dbReference type="SAM" id="MobiDB-lite"/>
    </source>
</evidence>
<comment type="caution">
    <text evidence="3">The sequence shown here is derived from an EMBL/GenBank/DDBJ whole genome shotgun (WGS) entry which is preliminary data.</text>
</comment>
<accession>A0A9W4DPC7</accession>